<dbReference type="Pfam" id="PF03080">
    <property type="entry name" value="Neprosin"/>
    <property type="match status" value="1"/>
</dbReference>
<accession>A0A0A1TER1</accession>
<feature type="chain" id="PRO_5001979308" description="Neprosin PEP catalytic domain-containing protein" evidence="2">
    <location>
        <begin position="19"/>
        <end position="438"/>
    </location>
</feature>
<organism evidence="4 5">
    <name type="scientific">[Torrubiella] hemipterigena</name>
    <dbReference type="NCBI Taxonomy" id="1531966"/>
    <lineage>
        <taxon>Eukaryota</taxon>
        <taxon>Fungi</taxon>
        <taxon>Dikarya</taxon>
        <taxon>Ascomycota</taxon>
        <taxon>Pezizomycotina</taxon>
        <taxon>Sordariomycetes</taxon>
        <taxon>Hypocreomycetidae</taxon>
        <taxon>Hypocreales</taxon>
        <taxon>Clavicipitaceae</taxon>
        <taxon>Clavicipitaceae incertae sedis</taxon>
        <taxon>'Torrubiella' clade</taxon>
    </lineage>
</organism>
<dbReference type="PANTHER" id="PTHR31589:SF110">
    <property type="entry name" value="PROTEIN, PUTATIVE (DUF239)-RELATED"/>
    <property type="match status" value="1"/>
</dbReference>
<dbReference type="STRING" id="1531966.A0A0A1TER1"/>
<evidence type="ECO:0000256" key="2">
    <source>
        <dbReference type="SAM" id="SignalP"/>
    </source>
</evidence>
<dbReference type="HOGENOM" id="CLU_710153_0_0_1"/>
<protein>
    <recommendedName>
        <fullName evidence="3">Neprosin PEP catalytic domain-containing protein</fullName>
    </recommendedName>
</protein>
<keyword evidence="5" id="KW-1185">Reference proteome</keyword>
<proteinExistence type="predicted"/>
<gene>
    <name evidence="4" type="ORF">VHEMI04747</name>
</gene>
<reference evidence="4 5" key="1">
    <citation type="journal article" date="2015" name="Genome Announc.">
        <title>Draft Genome Sequence and Gene Annotation of the Entomopathogenic Fungus Verticillium hemipterigenum.</title>
        <authorList>
            <person name="Horn F."/>
            <person name="Habel A."/>
            <person name="Scharf D.H."/>
            <person name="Dworschak J."/>
            <person name="Brakhage A.A."/>
            <person name="Guthke R."/>
            <person name="Hertweck C."/>
            <person name="Linde J."/>
        </authorList>
    </citation>
    <scope>NUCLEOTIDE SEQUENCE [LARGE SCALE GENOMIC DNA]</scope>
</reference>
<evidence type="ECO:0000313" key="5">
    <source>
        <dbReference type="Proteomes" id="UP000039046"/>
    </source>
</evidence>
<dbReference type="AlphaFoldDB" id="A0A0A1TER1"/>
<feature type="compositionally biased region" description="Pro residues" evidence="1">
    <location>
        <begin position="121"/>
        <end position="131"/>
    </location>
</feature>
<evidence type="ECO:0000259" key="3">
    <source>
        <dbReference type="PROSITE" id="PS52045"/>
    </source>
</evidence>
<dbReference type="PANTHER" id="PTHR31589">
    <property type="entry name" value="PROTEIN, PUTATIVE (DUF239)-RELATED-RELATED"/>
    <property type="match status" value="1"/>
</dbReference>
<name>A0A0A1TER1_9HYPO</name>
<feature type="signal peptide" evidence="2">
    <location>
        <begin position="1"/>
        <end position="18"/>
    </location>
</feature>
<dbReference type="Proteomes" id="UP000039046">
    <property type="component" value="Unassembled WGS sequence"/>
</dbReference>
<dbReference type="EMBL" id="CDHN01000002">
    <property type="protein sequence ID" value="CEJ88540.1"/>
    <property type="molecule type" value="Genomic_DNA"/>
</dbReference>
<dbReference type="InterPro" id="IPR004314">
    <property type="entry name" value="Neprosin"/>
</dbReference>
<feature type="domain" description="Neprosin PEP catalytic" evidence="3">
    <location>
        <begin position="178"/>
        <end position="435"/>
    </location>
</feature>
<dbReference type="InterPro" id="IPR053168">
    <property type="entry name" value="Glutamic_endopeptidase"/>
</dbReference>
<evidence type="ECO:0000313" key="4">
    <source>
        <dbReference type="EMBL" id="CEJ88540.1"/>
    </source>
</evidence>
<dbReference type="OrthoDB" id="1858978at2759"/>
<dbReference type="PROSITE" id="PS52045">
    <property type="entry name" value="NEPROSIN_PEP_CD"/>
    <property type="match status" value="1"/>
</dbReference>
<evidence type="ECO:0000256" key="1">
    <source>
        <dbReference type="SAM" id="MobiDB-lite"/>
    </source>
</evidence>
<keyword evidence="2" id="KW-0732">Signal</keyword>
<feature type="compositionally biased region" description="Low complexity" evidence="1">
    <location>
        <begin position="151"/>
        <end position="167"/>
    </location>
</feature>
<sequence length="438" mass="47134">MQLPVAQVLVLAAATAQAKPILNTVDLTHYRTILPRWFSSWSWQASSPSTLAQAIKDFEHDIFGGPRTLNILKTTTHNGQVVDWIETSSQGKVASPPPHFPSRSSSKRGSANGPITKAPIPIHPDPGPPGTVPFARHNSTRPEKADSLPGTTKSQSQSSSSKARTSSDGTPQPAEDPTAQNLVETHWYAASVNPTPNHGGGGSFNIWDAYVQNPSDFNIMQVAVALDHNQTVEAGWQHYDGVQTGGPALFTYWTNNGYTKYGDYLGGYDAQVGGWVQVDKDIYPGVHLSPLSTTGGTQVEIDIHYYLFQGNWWLRVLDRWIGYYPGALFADNDKGQSLAKGANTISVYGEVLNGGKEMTTTDMGSGEFPSAGFGKAAFIRNVEVYTPEGKTVDYNTAAGNVVISDPKRYDLEVHWASGTAWGSYLYVGGPGAGGKIGA</sequence>
<feature type="region of interest" description="Disordered" evidence="1">
    <location>
        <begin position="89"/>
        <end position="177"/>
    </location>
</feature>